<dbReference type="EMBL" id="RCMI01001290">
    <property type="protein sequence ID" value="KAG2887124.1"/>
    <property type="molecule type" value="Genomic_DNA"/>
</dbReference>
<gene>
    <name evidence="7" type="ORF">PC110_g5539</name>
    <name evidence="2" type="ORF">PC113_g20665</name>
    <name evidence="3" type="ORF">PC115_g20458</name>
    <name evidence="4" type="ORF">PC117_g20107</name>
    <name evidence="5" type="ORF">PC118_g20527</name>
    <name evidence="6" type="ORF">PC129_g19945</name>
</gene>
<accession>A0A329SN68</accession>
<reference evidence="7 8" key="1">
    <citation type="submission" date="2018-01" db="EMBL/GenBank/DDBJ databases">
        <title>Draft genome of the strawberry crown rot pathogen Phytophthora cactorum.</title>
        <authorList>
            <person name="Armitage A.D."/>
            <person name="Lysoe E."/>
            <person name="Nellist C.F."/>
            <person name="Harrison R.J."/>
            <person name="Brurberg M.B."/>
        </authorList>
    </citation>
    <scope>NUCLEOTIDE SEQUENCE [LARGE SCALE GENOMIC DNA]</scope>
    <source>
        <strain evidence="7 8">10300</strain>
    </source>
</reference>
<evidence type="ECO:0000313" key="2">
    <source>
        <dbReference type="EMBL" id="KAG2832923.1"/>
    </source>
</evidence>
<evidence type="ECO:0000313" key="3">
    <source>
        <dbReference type="EMBL" id="KAG2887124.1"/>
    </source>
</evidence>
<keyword evidence="8" id="KW-1185">Reference proteome</keyword>
<dbReference type="Proteomes" id="UP000736787">
    <property type="component" value="Unassembled WGS sequence"/>
</dbReference>
<dbReference type="EMBL" id="MJFZ01000093">
    <property type="protein sequence ID" value="RAW38254.1"/>
    <property type="molecule type" value="Genomic_DNA"/>
</dbReference>
<dbReference type="AlphaFoldDB" id="A0A329SN68"/>
<dbReference type="EMBL" id="RCMG01001223">
    <property type="protein sequence ID" value="KAG2832923.1"/>
    <property type="molecule type" value="Genomic_DNA"/>
</dbReference>
<evidence type="ECO:0000313" key="5">
    <source>
        <dbReference type="EMBL" id="KAG2964110.1"/>
    </source>
</evidence>
<evidence type="ECO:0000313" key="6">
    <source>
        <dbReference type="EMBL" id="KAG3209033.1"/>
    </source>
</evidence>
<dbReference type="OrthoDB" id="10298718at2759"/>
<evidence type="ECO:0000313" key="4">
    <source>
        <dbReference type="EMBL" id="KAG2907856.1"/>
    </source>
</evidence>
<feature type="compositionally biased region" description="Basic and acidic residues" evidence="1">
    <location>
        <begin position="119"/>
        <end position="130"/>
    </location>
</feature>
<dbReference type="Proteomes" id="UP000735874">
    <property type="component" value="Unassembled WGS sequence"/>
</dbReference>
<feature type="region of interest" description="Disordered" evidence="1">
    <location>
        <begin position="119"/>
        <end position="145"/>
    </location>
</feature>
<evidence type="ECO:0000256" key="1">
    <source>
        <dbReference type="SAM" id="MobiDB-lite"/>
    </source>
</evidence>
<dbReference type="Proteomes" id="UP000760860">
    <property type="component" value="Unassembled WGS sequence"/>
</dbReference>
<feature type="compositionally biased region" description="Polar residues" evidence="1">
    <location>
        <begin position="136"/>
        <end position="145"/>
    </location>
</feature>
<dbReference type="Proteomes" id="UP000251314">
    <property type="component" value="Unassembled WGS sequence"/>
</dbReference>
<dbReference type="Proteomes" id="UP000774804">
    <property type="component" value="Unassembled WGS sequence"/>
</dbReference>
<name>A0A329SN68_9STRA</name>
<dbReference type="EMBL" id="RCMV01001345">
    <property type="protein sequence ID" value="KAG3209033.1"/>
    <property type="molecule type" value="Genomic_DNA"/>
</dbReference>
<organism evidence="7 8">
    <name type="scientific">Phytophthora cactorum</name>
    <dbReference type="NCBI Taxonomy" id="29920"/>
    <lineage>
        <taxon>Eukaryota</taxon>
        <taxon>Sar</taxon>
        <taxon>Stramenopiles</taxon>
        <taxon>Oomycota</taxon>
        <taxon>Peronosporomycetes</taxon>
        <taxon>Peronosporales</taxon>
        <taxon>Peronosporaceae</taxon>
        <taxon>Phytophthora</taxon>
    </lineage>
</organism>
<sequence length="145" mass="16216">MKSTAYKVVGTAYHGTSVSTDAERKKKASLFQVCWIDSQFQHAVEYLSVGKVQDGIENYGTLVQVKTSDWQVLTQLDSNDDMNIDDVADLEVGEVYEEYEFPDEHGTSLEEVEAIKNTRFDPTGHTEGPKDLFTPSDGSSKTAYY</sequence>
<protein>
    <submittedName>
        <fullName evidence="7">Uncharacterized protein</fullName>
    </submittedName>
</protein>
<dbReference type="Proteomes" id="UP000697107">
    <property type="component" value="Unassembled WGS sequence"/>
</dbReference>
<dbReference type="EMBL" id="RCMK01000917">
    <property type="protein sequence ID" value="KAG2907856.1"/>
    <property type="molecule type" value="Genomic_DNA"/>
</dbReference>
<dbReference type="EMBL" id="RCML01001250">
    <property type="protein sequence ID" value="KAG2964110.1"/>
    <property type="molecule type" value="Genomic_DNA"/>
</dbReference>
<evidence type="ECO:0000313" key="8">
    <source>
        <dbReference type="Proteomes" id="UP000251314"/>
    </source>
</evidence>
<proteinExistence type="predicted"/>
<evidence type="ECO:0000313" key="7">
    <source>
        <dbReference type="EMBL" id="RAW38254.1"/>
    </source>
</evidence>
<reference evidence="2" key="2">
    <citation type="submission" date="2018-10" db="EMBL/GenBank/DDBJ databases">
        <title>Effector identification in a new, highly contiguous assembly of the strawberry crown rot pathogen Phytophthora cactorum.</title>
        <authorList>
            <person name="Armitage A.D."/>
            <person name="Nellist C.F."/>
            <person name="Bates H."/>
            <person name="Vickerstaff R.J."/>
            <person name="Harrison R.J."/>
        </authorList>
    </citation>
    <scope>NUCLEOTIDE SEQUENCE</scope>
    <source>
        <strain evidence="2">15-7</strain>
        <strain evidence="3">4032</strain>
        <strain evidence="4">4040</strain>
        <strain evidence="5">P415</strain>
        <strain evidence="6">P421</strain>
    </source>
</reference>
<comment type="caution">
    <text evidence="7">The sequence shown here is derived from an EMBL/GenBank/DDBJ whole genome shotgun (WGS) entry which is preliminary data.</text>
</comment>
<dbReference type="VEuPathDB" id="FungiDB:PC110_g5539"/>